<organism evidence="1">
    <name type="scientific">uncultured spirochete</name>
    <dbReference type="NCBI Taxonomy" id="156406"/>
    <lineage>
        <taxon>Bacteria</taxon>
        <taxon>Pseudomonadati</taxon>
        <taxon>Spirochaetota</taxon>
        <taxon>Spirochaetia</taxon>
        <taxon>Spirochaetales</taxon>
        <taxon>environmental samples</taxon>
    </lineage>
</organism>
<dbReference type="EMBL" id="FWDO01000004">
    <property type="protein sequence ID" value="SLM18429.1"/>
    <property type="molecule type" value="Genomic_DNA"/>
</dbReference>
<name>A0A3P3XQS3_9SPIR</name>
<reference evidence="1" key="1">
    <citation type="submission" date="2017-02" db="EMBL/GenBank/DDBJ databases">
        <authorList>
            <person name="Regsiter A."/>
            <person name="William W."/>
        </authorList>
    </citation>
    <scope>NUCLEOTIDE SEQUENCE</scope>
    <source>
        <strain evidence="1">BdmA 4</strain>
    </source>
</reference>
<evidence type="ECO:0000313" key="1">
    <source>
        <dbReference type="EMBL" id="SLM18429.1"/>
    </source>
</evidence>
<sequence>MRPASTWWAVTVSRPTDGIIDTFLNEFSLIYVFIVPMKKARQALTLSICLDP</sequence>
<dbReference type="AlphaFoldDB" id="A0A3P3XQS3"/>
<proteinExistence type="predicted"/>
<gene>
    <name evidence="1" type="ORF">SPIRO4BDMA_41001</name>
</gene>
<protein>
    <submittedName>
        <fullName evidence="1">Uncharacterized protein</fullName>
    </submittedName>
</protein>
<accession>A0A3P3XQS3</accession>